<organism evidence="2 3">
    <name type="scientific">Xenorhabdus szentirmaii DSM 16338</name>
    <dbReference type="NCBI Taxonomy" id="1427518"/>
    <lineage>
        <taxon>Bacteria</taxon>
        <taxon>Pseudomonadati</taxon>
        <taxon>Pseudomonadota</taxon>
        <taxon>Gammaproteobacteria</taxon>
        <taxon>Enterobacterales</taxon>
        <taxon>Morganellaceae</taxon>
        <taxon>Xenorhabdus</taxon>
    </lineage>
</organism>
<evidence type="ECO:0000256" key="1">
    <source>
        <dbReference type="SAM" id="Phobius"/>
    </source>
</evidence>
<keyword evidence="3" id="KW-1185">Reference proteome</keyword>
<proteinExistence type="predicted"/>
<dbReference type="AlphaFoldDB" id="W1J449"/>
<comment type="caution">
    <text evidence="2">The sequence shown here is derived from an EMBL/GenBank/DDBJ whole genome shotgun (WGS) entry which is preliminary data.</text>
</comment>
<accession>W1J449</accession>
<name>W1J449_9GAMM</name>
<evidence type="ECO:0000313" key="2">
    <source>
        <dbReference type="EMBL" id="CDL85494.1"/>
    </source>
</evidence>
<evidence type="ECO:0000313" key="3">
    <source>
        <dbReference type="Proteomes" id="UP000019202"/>
    </source>
</evidence>
<gene>
    <name evidence="2" type="ORF">XSR1_790006</name>
</gene>
<dbReference type="STRING" id="1427518.XSR1_790006"/>
<keyword evidence="1" id="KW-1133">Transmembrane helix</keyword>
<keyword evidence="1" id="KW-0812">Transmembrane</keyword>
<keyword evidence="1" id="KW-0472">Membrane</keyword>
<dbReference type="Proteomes" id="UP000019202">
    <property type="component" value="Unassembled WGS sequence"/>
</dbReference>
<feature type="transmembrane region" description="Helical" evidence="1">
    <location>
        <begin position="12"/>
        <end position="33"/>
    </location>
</feature>
<dbReference type="EMBL" id="CBXF010000142">
    <property type="protein sequence ID" value="CDL85494.1"/>
    <property type="molecule type" value="Genomic_DNA"/>
</dbReference>
<protein>
    <submittedName>
        <fullName evidence="2">Uncharacterized protein</fullName>
    </submittedName>
</protein>
<sequence>MELNNNFKVDNLFAIEFLYIQALSSLIINYFIVSINMKENKK</sequence>
<reference evidence="2" key="1">
    <citation type="submission" date="2013-11" db="EMBL/GenBank/DDBJ databases">
        <title>Draft genome sequence and annotation of the entomopathogenic bacteria, Xenorhabdus cabanillasi strain JM26 and Xenorhabdus szentirmai strain DSM 16338.</title>
        <authorList>
            <person name="Gualtieri M."/>
            <person name="Ogier J.C."/>
            <person name="Pages S."/>
            <person name="Givaudan A."/>
            <person name="Gaudriault S."/>
        </authorList>
    </citation>
    <scope>NUCLEOTIDE SEQUENCE [LARGE SCALE GENOMIC DNA]</scope>
    <source>
        <strain evidence="2">DSM 16338</strain>
    </source>
</reference>